<name>A0A0N0XJR0_9NEIS</name>
<evidence type="ECO:0000313" key="2">
    <source>
        <dbReference type="Proteomes" id="UP000037939"/>
    </source>
</evidence>
<keyword evidence="2" id="KW-1185">Reference proteome</keyword>
<dbReference type="STRING" id="857265.WG78_05150"/>
<protein>
    <submittedName>
        <fullName evidence="1">Uncharacterized protein</fullName>
    </submittedName>
</protein>
<organism evidence="1 2">
    <name type="scientific">Amantichitinum ursilacus</name>
    <dbReference type="NCBI Taxonomy" id="857265"/>
    <lineage>
        <taxon>Bacteria</taxon>
        <taxon>Pseudomonadati</taxon>
        <taxon>Pseudomonadota</taxon>
        <taxon>Betaproteobacteria</taxon>
        <taxon>Neisseriales</taxon>
        <taxon>Chitinibacteraceae</taxon>
        <taxon>Amantichitinum</taxon>
    </lineage>
</organism>
<accession>A0A0N0XJR0</accession>
<proteinExistence type="predicted"/>
<comment type="caution">
    <text evidence="1">The sequence shown here is derived from an EMBL/GenBank/DDBJ whole genome shotgun (WGS) entry which is preliminary data.</text>
</comment>
<dbReference type="Proteomes" id="UP000037939">
    <property type="component" value="Unassembled WGS sequence"/>
</dbReference>
<dbReference type="RefSeq" id="WP_053936725.1">
    <property type="nucleotide sequence ID" value="NZ_LAQT01000003.1"/>
</dbReference>
<dbReference type="AlphaFoldDB" id="A0A0N0XJR0"/>
<sequence>MRTAIRILLGAHRWQAWQGQRLLHDAVASLQTLPALIDALPPGAVTLWLDRPDEQVARCVIVAQRLRDQRRLLANQIQPPGALESGWGRWLNAGRALESPAWLLQLQSPTLLNQLAAALLAARHSVPACHSHTLALLTAPRGRHLYIAAGLLDGVRHIWVDGGVLRFTRLCPGTIDSPQASADVEATLQHLIEQQWWNGLDALACDSVVSLSADLLARYPQLHVRSWQQPAGPAAGDGNSEYQRPSYVVRHRWRTVGLRVVRQGTPLSAALALAYAGVALSAALRAPVPATTPVAADVARLILRQLPPQALSMPEQLRLLSLVLQQHPGPAVQALRWQAGSLDQAALTLDFADSNDPIIQPDPAWFTPTALRWQPGSTAQRWQLLAREAVR</sequence>
<dbReference type="EMBL" id="LAQT01000003">
    <property type="protein sequence ID" value="KPC54009.1"/>
    <property type="molecule type" value="Genomic_DNA"/>
</dbReference>
<reference evidence="1 2" key="1">
    <citation type="submission" date="2015-07" db="EMBL/GenBank/DDBJ databases">
        <title>Draft genome sequence of the Amantichitinum ursilacus IGB-41, a new chitin-degrading bacterium.</title>
        <authorList>
            <person name="Kirstahler P."/>
            <person name="Guenther M."/>
            <person name="Grumaz C."/>
            <person name="Rupp S."/>
            <person name="Zibek S."/>
            <person name="Sohn K."/>
        </authorList>
    </citation>
    <scope>NUCLEOTIDE SEQUENCE [LARGE SCALE GENOMIC DNA]</scope>
    <source>
        <strain evidence="1 2">IGB-41</strain>
    </source>
</reference>
<evidence type="ECO:0000313" key="1">
    <source>
        <dbReference type="EMBL" id="KPC54009.1"/>
    </source>
</evidence>
<gene>
    <name evidence="1" type="ORF">WG78_05150</name>
</gene>